<keyword evidence="3" id="KW-0539">Nucleus</keyword>
<name>A0AA44WSY1_VERDA</name>
<dbReference type="InterPro" id="IPR036397">
    <property type="entry name" value="RNaseH_sf"/>
</dbReference>
<feature type="compositionally biased region" description="Polar residues" evidence="5">
    <location>
        <begin position="404"/>
        <end position="416"/>
    </location>
</feature>
<protein>
    <recommendedName>
        <fullName evidence="13">Transposase</fullName>
    </recommendedName>
</protein>
<keyword evidence="4" id="KW-0479">Metal-binding</keyword>
<dbReference type="Proteomes" id="UP000236305">
    <property type="component" value="Unassembled WGS sequence"/>
</dbReference>
<evidence type="ECO:0000313" key="11">
    <source>
        <dbReference type="EMBL" id="PNH36609.1"/>
    </source>
</evidence>
<dbReference type="InterPro" id="IPR007889">
    <property type="entry name" value="HTH_Psq"/>
</dbReference>
<dbReference type="PROSITE" id="PS51253">
    <property type="entry name" value="HTH_CENPB"/>
    <property type="match status" value="1"/>
</dbReference>
<evidence type="ECO:0000256" key="5">
    <source>
        <dbReference type="SAM" id="MobiDB-lite"/>
    </source>
</evidence>
<dbReference type="InterPro" id="IPR050863">
    <property type="entry name" value="CenT-Element_Derived"/>
</dbReference>
<gene>
    <name evidence="8" type="ORF">BJF96_g10461</name>
    <name evidence="10" type="ORF">BJF96_g7291</name>
    <name evidence="9" type="ORF">BJF96_g9125</name>
    <name evidence="11" type="ORF">BJF96_g93</name>
</gene>
<keyword evidence="4" id="KW-0862">Zinc</keyword>
<dbReference type="SUPFAM" id="SSF57756">
    <property type="entry name" value="Retrovirus zinc finger-like domains"/>
    <property type="match status" value="1"/>
</dbReference>
<evidence type="ECO:0000256" key="1">
    <source>
        <dbReference type="ARBA" id="ARBA00004123"/>
    </source>
</evidence>
<dbReference type="Pfam" id="PF03184">
    <property type="entry name" value="DDE_1"/>
    <property type="match status" value="1"/>
</dbReference>
<dbReference type="Gene3D" id="3.30.420.10">
    <property type="entry name" value="Ribonuclease H-like superfamily/Ribonuclease H"/>
    <property type="match status" value="1"/>
</dbReference>
<feature type="compositionally biased region" description="Basic residues" evidence="5">
    <location>
        <begin position="472"/>
        <end position="482"/>
    </location>
</feature>
<evidence type="ECO:0000259" key="6">
    <source>
        <dbReference type="PROSITE" id="PS50158"/>
    </source>
</evidence>
<dbReference type="InterPro" id="IPR006600">
    <property type="entry name" value="HTH_CenpB_DNA-bd_dom"/>
</dbReference>
<dbReference type="Pfam" id="PF05225">
    <property type="entry name" value="HTH_psq"/>
    <property type="match status" value="1"/>
</dbReference>
<evidence type="ECO:0000256" key="4">
    <source>
        <dbReference type="PROSITE-ProRule" id="PRU00047"/>
    </source>
</evidence>
<evidence type="ECO:0000313" key="10">
    <source>
        <dbReference type="EMBL" id="PNH29313.1"/>
    </source>
</evidence>
<keyword evidence="2" id="KW-0238">DNA-binding</keyword>
<feature type="compositionally biased region" description="Basic and acidic residues" evidence="5">
    <location>
        <begin position="496"/>
        <end position="510"/>
    </location>
</feature>
<keyword evidence="4" id="KW-0863">Zinc-finger</keyword>
<comment type="caution">
    <text evidence="11">The sequence shown here is derived from an EMBL/GenBank/DDBJ whole genome shotgun (WGS) entry which is preliminary data.</text>
</comment>
<feature type="region of interest" description="Disordered" evidence="5">
    <location>
        <begin position="472"/>
        <end position="524"/>
    </location>
</feature>
<dbReference type="EMBL" id="MPSH01000043">
    <property type="protein sequence ID" value="PNH27578.1"/>
    <property type="molecule type" value="Genomic_DNA"/>
</dbReference>
<evidence type="ECO:0000313" key="12">
    <source>
        <dbReference type="Proteomes" id="UP000236305"/>
    </source>
</evidence>
<evidence type="ECO:0000259" key="7">
    <source>
        <dbReference type="PROSITE" id="PS51253"/>
    </source>
</evidence>
<evidence type="ECO:0008006" key="13">
    <source>
        <dbReference type="Google" id="ProtNLM"/>
    </source>
</evidence>
<comment type="subcellular location">
    <subcellularLocation>
        <location evidence="1">Nucleus</location>
    </subcellularLocation>
</comment>
<evidence type="ECO:0000313" key="9">
    <source>
        <dbReference type="EMBL" id="PNH27578.1"/>
    </source>
</evidence>
<dbReference type="AlphaFoldDB" id="A0AA44WSY1"/>
<dbReference type="Gene3D" id="1.10.10.60">
    <property type="entry name" value="Homeodomain-like"/>
    <property type="match status" value="1"/>
</dbReference>
<proteinExistence type="predicted"/>
<reference evidence="11 12" key="1">
    <citation type="submission" date="2017-12" db="EMBL/GenBank/DDBJ databases">
        <title>Comparative genomics yields insights into virulence evolution of Verticillium dahliae.</title>
        <authorList>
            <person name="Fan R."/>
            <person name="Armitage A.D."/>
            <person name="Cascant-Lopez E."/>
            <person name="Sobczyk M."/>
            <person name="Cockerton H.M."/>
            <person name="Harrison R.J."/>
        </authorList>
    </citation>
    <scope>NUCLEOTIDE SEQUENCE [LARGE SCALE GENOMIC DNA]</scope>
    <source>
        <strain evidence="11 12">12008</strain>
    </source>
</reference>
<dbReference type="EMBL" id="MPSH01000096">
    <property type="protein sequence ID" value="PNH26222.1"/>
    <property type="molecule type" value="Genomic_DNA"/>
</dbReference>
<feature type="domain" description="HTH CENPB-type" evidence="7">
    <location>
        <begin position="51"/>
        <end position="120"/>
    </location>
</feature>
<dbReference type="EMBL" id="MPSH01000027">
    <property type="protein sequence ID" value="PNH29313.1"/>
    <property type="molecule type" value="Genomic_DNA"/>
</dbReference>
<feature type="region of interest" description="Disordered" evidence="5">
    <location>
        <begin position="385"/>
        <end position="416"/>
    </location>
</feature>
<dbReference type="InterPro" id="IPR036875">
    <property type="entry name" value="Znf_CCHC_sf"/>
</dbReference>
<organism evidence="11 12">
    <name type="scientific">Verticillium dahliae</name>
    <name type="common">Verticillium wilt</name>
    <dbReference type="NCBI Taxonomy" id="27337"/>
    <lineage>
        <taxon>Eukaryota</taxon>
        <taxon>Fungi</taxon>
        <taxon>Dikarya</taxon>
        <taxon>Ascomycota</taxon>
        <taxon>Pezizomycotina</taxon>
        <taxon>Sordariomycetes</taxon>
        <taxon>Hypocreomycetidae</taxon>
        <taxon>Glomerellales</taxon>
        <taxon>Plectosphaerellaceae</taxon>
        <taxon>Verticillium</taxon>
    </lineage>
</organism>
<evidence type="ECO:0000256" key="2">
    <source>
        <dbReference type="ARBA" id="ARBA00023125"/>
    </source>
</evidence>
<feature type="domain" description="CCHC-type" evidence="6">
    <location>
        <begin position="523"/>
        <end position="538"/>
    </location>
</feature>
<dbReference type="GO" id="GO:0005634">
    <property type="term" value="C:nucleus"/>
    <property type="evidence" value="ECO:0007669"/>
    <property type="project" value="UniProtKB-SubCell"/>
</dbReference>
<dbReference type="GO" id="GO:0003677">
    <property type="term" value="F:DNA binding"/>
    <property type="evidence" value="ECO:0007669"/>
    <property type="project" value="UniProtKB-KW"/>
</dbReference>
<dbReference type="GO" id="GO:0008270">
    <property type="term" value="F:zinc ion binding"/>
    <property type="evidence" value="ECO:0007669"/>
    <property type="project" value="UniProtKB-KW"/>
</dbReference>
<dbReference type="PANTHER" id="PTHR19303">
    <property type="entry name" value="TRANSPOSON"/>
    <property type="match status" value="1"/>
</dbReference>
<feature type="compositionally biased region" description="Polar residues" evidence="5">
    <location>
        <begin position="486"/>
        <end position="495"/>
    </location>
</feature>
<dbReference type="PROSITE" id="PS50158">
    <property type="entry name" value="ZF_CCHC"/>
    <property type="match status" value="1"/>
</dbReference>
<dbReference type="InterPro" id="IPR001878">
    <property type="entry name" value="Znf_CCHC"/>
</dbReference>
<feature type="compositionally biased region" description="Basic residues" evidence="5">
    <location>
        <begin position="511"/>
        <end position="522"/>
    </location>
</feature>
<dbReference type="InterPro" id="IPR004875">
    <property type="entry name" value="DDE_SF_endonuclease_dom"/>
</dbReference>
<sequence>MESGTQESQLILAIRAIQNDPNLKVRASARIYSVPETTLRRRLNGRSSRRDTTPKSRNLTDLEEMTIVQYVLDLDARSFPPRLRGVEDMANRLLAERDAPSVGKRWASNFVKRQPQLRTRFFRRYDYKRARCEDPEIILGWFALVRNTIAKYGVAESDMNNFDETGFMMGIISTGMVVTSAGRRSNTKLAQPGNREWVTVIQGVNSQGWTVPPYIIVSGKYHLSTWYENSALPRDWVISTSDNGWTTNERGLEWIRHFDRHTKPRSSGKYRLLILDGHESHHSTDFELYCKENNVVTLCMPPHSSHILQPLDVGCFGPLKQAYGRQIEKKMRAGTSHITKEDFFPAIFAAFQEAMTERNIQGGFRGAGLAPIDPEAVISRLDVKPRTPTPVERGRGTPEPWVSKTPNNPTEASSQTDFIKGRISRHQNSSPTSIYEAVDRLSKGARGIMHQIALLKSENRILREENEILSRRRRAKKSRLRKGGSMTLSEGQDIQAQKEVDAQVRQEKRQSSGRKSRTKVKERRCGVCGKTGHNARSCQIVVKLSEEGDSD</sequence>
<dbReference type="SUPFAM" id="SSF46689">
    <property type="entry name" value="Homeodomain-like"/>
    <property type="match status" value="1"/>
</dbReference>
<dbReference type="PANTHER" id="PTHR19303:SF62">
    <property type="entry name" value="HTH CENPB-TYPE DOMAIN-CONTAINING PROTEIN-RELATED"/>
    <property type="match status" value="1"/>
</dbReference>
<accession>A0AA44WSY1</accession>
<dbReference type="EMBL" id="MPSH01000001">
    <property type="protein sequence ID" value="PNH36609.1"/>
    <property type="molecule type" value="Genomic_DNA"/>
</dbReference>
<dbReference type="InterPro" id="IPR009057">
    <property type="entry name" value="Homeodomain-like_sf"/>
</dbReference>
<evidence type="ECO:0000256" key="3">
    <source>
        <dbReference type="ARBA" id="ARBA00023242"/>
    </source>
</evidence>
<evidence type="ECO:0000313" key="8">
    <source>
        <dbReference type="EMBL" id="PNH26222.1"/>
    </source>
</evidence>